<evidence type="ECO:0000313" key="2">
    <source>
        <dbReference type="Proteomes" id="UP000823775"/>
    </source>
</evidence>
<keyword evidence="2" id="KW-1185">Reference proteome</keyword>
<protein>
    <submittedName>
        <fullName evidence="1">Uncharacterized protein</fullName>
    </submittedName>
</protein>
<sequence>MEYDSLSRCLGGEMVDTRDSKSRATERGGSSPLQGIILRMRIGMSILNKKTRIESVLICDSIRGLLEIGIISAADREILGLVTYPLVTLALDVPKMGTIGVPAYSKKGLVLWKIYLVSGTAWFHSARTRIILLKLILFIINDPLPRNDLDGEPISLGGALVLIQVEAQGLLFIGAGSDSKILKIFYLSRDISSDQESVSIIIISSCKYLISEKSSTGSAIKRTRRSIDALAWIIVITAPSDWTVKVTGSDDQMSRISRKSDSIDGIWYEIDDLDEIDIPIFLLRTSLEARESKRRFVRTRYPATRRRKGLNRGTPEHFAISDVSISMVTHYFDESFLRTREEDVNTYSRSHLSDSIVEDCNFSEKNSP</sequence>
<name>A0ABS8V0J9_DATST</name>
<organism evidence="1 2">
    <name type="scientific">Datura stramonium</name>
    <name type="common">Jimsonweed</name>
    <name type="synonym">Common thornapple</name>
    <dbReference type="NCBI Taxonomy" id="4076"/>
    <lineage>
        <taxon>Eukaryota</taxon>
        <taxon>Viridiplantae</taxon>
        <taxon>Streptophyta</taxon>
        <taxon>Embryophyta</taxon>
        <taxon>Tracheophyta</taxon>
        <taxon>Spermatophyta</taxon>
        <taxon>Magnoliopsida</taxon>
        <taxon>eudicotyledons</taxon>
        <taxon>Gunneridae</taxon>
        <taxon>Pentapetalae</taxon>
        <taxon>asterids</taxon>
        <taxon>lamiids</taxon>
        <taxon>Solanales</taxon>
        <taxon>Solanaceae</taxon>
        <taxon>Solanoideae</taxon>
        <taxon>Datureae</taxon>
        <taxon>Datura</taxon>
    </lineage>
</organism>
<proteinExistence type="predicted"/>
<accession>A0ABS8V0J9</accession>
<dbReference type="Proteomes" id="UP000823775">
    <property type="component" value="Unassembled WGS sequence"/>
</dbReference>
<reference evidence="1 2" key="1">
    <citation type="journal article" date="2021" name="BMC Genomics">
        <title>Datura genome reveals duplications of psychoactive alkaloid biosynthetic genes and high mutation rate following tissue culture.</title>
        <authorList>
            <person name="Rajewski A."/>
            <person name="Carter-House D."/>
            <person name="Stajich J."/>
            <person name="Litt A."/>
        </authorList>
    </citation>
    <scope>NUCLEOTIDE SEQUENCE [LARGE SCALE GENOMIC DNA]</scope>
    <source>
        <strain evidence="1">AR-01</strain>
    </source>
</reference>
<comment type="caution">
    <text evidence="1">The sequence shown here is derived from an EMBL/GenBank/DDBJ whole genome shotgun (WGS) entry which is preliminary data.</text>
</comment>
<dbReference type="EMBL" id="JACEIK010003153">
    <property type="protein sequence ID" value="MCD9640586.1"/>
    <property type="molecule type" value="Genomic_DNA"/>
</dbReference>
<gene>
    <name evidence="1" type="ORF">HAX54_025965</name>
</gene>
<evidence type="ECO:0000313" key="1">
    <source>
        <dbReference type="EMBL" id="MCD9640586.1"/>
    </source>
</evidence>